<dbReference type="EMBL" id="JAAAHS010000235">
    <property type="protein sequence ID" value="NBE54633.1"/>
    <property type="molecule type" value="Genomic_DNA"/>
</dbReference>
<proteinExistence type="predicted"/>
<accession>A0A964USI0</accession>
<evidence type="ECO:0000313" key="3">
    <source>
        <dbReference type="Proteomes" id="UP000598297"/>
    </source>
</evidence>
<comment type="caution">
    <text evidence="2">The sequence shown here is derived from an EMBL/GenBank/DDBJ whole genome shotgun (WGS) entry which is preliminary data.</text>
</comment>
<organism evidence="2 3">
    <name type="scientific">Streptomyces boluensis</name>
    <dbReference type="NCBI Taxonomy" id="1775135"/>
    <lineage>
        <taxon>Bacteria</taxon>
        <taxon>Bacillati</taxon>
        <taxon>Actinomycetota</taxon>
        <taxon>Actinomycetes</taxon>
        <taxon>Kitasatosporales</taxon>
        <taxon>Streptomycetaceae</taxon>
        <taxon>Streptomyces</taxon>
    </lineage>
</organism>
<dbReference type="Proteomes" id="UP000598297">
    <property type="component" value="Unassembled WGS sequence"/>
</dbReference>
<dbReference type="RefSeq" id="WP_161701628.1">
    <property type="nucleotide sequence ID" value="NZ_JAAAHS010000235.1"/>
</dbReference>
<keyword evidence="3" id="KW-1185">Reference proteome</keyword>
<protein>
    <submittedName>
        <fullName evidence="2">Uncharacterized protein</fullName>
    </submittedName>
</protein>
<gene>
    <name evidence="2" type="ORF">GUY60_25060</name>
</gene>
<evidence type="ECO:0000256" key="1">
    <source>
        <dbReference type="SAM" id="MobiDB-lite"/>
    </source>
</evidence>
<feature type="region of interest" description="Disordered" evidence="1">
    <location>
        <begin position="32"/>
        <end position="92"/>
    </location>
</feature>
<dbReference type="OrthoDB" id="4350605at2"/>
<dbReference type="AlphaFoldDB" id="A0A964USI0"/>
<name>A0A964USI0_9ACTN</name>
<sequence>MRPARDPSADRSATPIYDALYAEWRRCFRALPGDRSGEEEPGFTGFGSDSRAHGGGSHTGHTPPGFWFTEVHRSSPGNRPQAALPPAQRRES</sequence>
<evidence type="ECO:0000313" key="2">
    <source>
        <dbReference type="EMBL" id="NBE54633.1"/>
    </source>
</evidence>
<reference evidence="2" key="1">
    <citation type="submission" date="2020-01" db="EMBL/GenBank/DDBJ databases">
        <title>Whole-genome analyses of novel actinobacteria.</title>
        <authorList>
            <person name="Sahin N."/>
        </authorList>
    </citation>
    <scope>NUCLEOTIDE SEQUENCE</scope>
    <source>
        <strain evidence="2">YC537</strain>
    </source>
</reference>